<protein>
    <recommendedName>
        <fullName evidence="2">Glycosyltransferase</fullName>
        <ecNumber evidence="2">2.4.2.-</ecNumber>
    </recommendedName>
</protein>
<accession>A0A9D5C5Q0</accession>
<keyword evidence="2" id="KW-1133">Transmembrane helix</keyword>
<feature type="domain" description="Nucleotide-diphospho-sugar transferase" evidence="4">
    <location>
        <begin position="134"/>
        <end position="332"/>
    </location>
</feature>
<dbReference type="InterPro" id="IPR005069">
    <property type="entry name" value="Nucl-diP-sugar_transferase"/>
</dbReference>
<evidence type="ECO:0000256" key="3">
    <source>
        <dbReference type="SAM" id="MobiDB-lite"/>
    </source>
</evidence>
<keyword evidence="2" id="KW-0735">Signal-anchor</keyword>
<organism evidence="5 6">
    <name type="scientific">Dioscorea zingiberensis</name>
    <dbReference type="NCBI Taxonomy" id="325984"/>
    <lineage>
        <taxon>Eukaryota</taxon>
        <taxon>Viridiplantae</taxon>
        <taxon>Streptophyta</taxon>
        <taxon>Embryophyta</taxon>
        <taxon>Tracheophyta</taxon>
        <taxon>Spermatophyta</taxon>
        <taxon>Magnoliopsida</taxon>
        <taxon>Liliopsida</taxon>
        <taxon>Dioscoreales</taxon>
        <taxon>Dioscoreaceae</taxon>
        <taxon>Dioscorea</taxon>
    </lineage>
</organism>
<gene>
    <name evidence="5" type="ORF">J5N97_023706</name>
</gene>
<dbReference type="AlphaFoldDB" id="A0A9D5C5Q0"/>
<evidence type="ECO:0000313" key="6">
    <source>
        <dbReference type="Proteomes" id="UP001085076"/>
    </source>
</evidence>
<dbReference type="PANTHER" id="PTHR46038">
    <property type="entry name" value="EXPRESSED PROTEIN-RELATED"/>
    <property type="match status" value="1"/>
</dbReference>
<comment type="subcellular location">
    <subcellularLocation>
        <location evidence="2">Golgi apparatus membrane</location>
        <topology evidence="2">Single-pass type II membrane protein</topology>
    </subcellularLocation>
</comment>
<dbReference type="GO" id="GO:0000139">
    <property type="term" value="C:Golgi membrane"/>
    <property type="evidence" value="ECO:0007669"/>
    <property type="project" value="UniProtKB-SubCell"/>
</dbReference>
<sequence>MKTHTLTPSSSSSPPPTRISMQPAVEPDSLRATLLRRRSLSAVLLLAAVALPCSLLYLAATPADNWSPLSSSLRNSSAISRHEEVELRRVLKAAAMPDKKTVILTTVNSAWCSPGSVLDLFMQSFKLGNNTAELLNHLVVVAVDEKGYKRCTQVHSHCFALKTPGVDFSEQENFMSGMYLKMMWRRLQFLGVVLETGFDFIFTDTDIMWFRNPFPRFYPDGDFQIACDNFNGKPKDLNNKPNGGFMYVKSNNRTINFYKYWYSSKEKYPGINEQDVFNYIKKNSVTRGLGVNIRFLSTAYFGGFCQPSKDLNKVCTMHANCCIGLERKTHDLGVMLEDWKKFMSLTPLERQSRKMSWSVPQNCSFAPLG</sequence>
<keyword evidence="2" id="KW-0812">Transmembrane</keyword>
<dbReference type="Proteomes" id="UP001085076">
    <property type="component" value="Miscellaneous, Linkage group lg07"/>
</dbReference>
<evidence type="ECO:0000313" key="5">
    <source>
        <dbReference type="EMBL" id="KAJ0966789.1"/>
    </source>
</evidence>
<keyword evidence="2" id="KW-0472">Membrane</keyword>
<evidence type="ECO:0000259" key="4">
    <source>
        <dbReference type="Pfam" id="PF03407"/>
    </source>
</evidence>
<reference evidence="5" key="2">
    <citation type="journal article" date="2022" name="Hortic Res">
        <title>The genome of Dioscorea zingiberensis sheds light on the biosynthesis, origin and evolution of the medicinally important diosgenin saponins.</title>
        <authorList>
            <person name="Li Y."/>
            <person name="Tan C."/>
            <person name="Li Z."/>
            <person name="Guo J."/>
            <person name="Li S."/>
            <person name="Chen X."/>
            <person name="Wang C."/>
            <person name="Dai X."/>
            <person name="Yang H."/>
            <person name="Song W."/>
            <person name="Hou L."/>
            <person name="Xu J."/>
            <person name="Tong Z."/>
            <person name="Xu A."/>
            <person name="Yuan X."/>
            <person name="Wang W."/>
            <person name="Yang Q."/>
            <person name="Chen L."/>
            <person name="Sun Z."/>
            <person name="Wang K."/>
            <person name="Pan B."/>
            <person name="Chen J."/>
            <person name="Bao Y."/>
            <person name="Liu F."/>
            <person name="Qi X."/>
            <person name="Gang D.R."/>
            <person name="Wen J."/>
            <person name="Li J."/>
        </authorList>
    </citation>
    <scope>NUCLEOTIDE SEQUENCE</scope>
    <source>
        <strain evidence="5">Dzin_1.0</strain>
    </source>
</reference>
<dbReference type="GO" id="GO:0016757">
    <property type="term" value="F:glycosyltransferase activity"/>
    <property type="evidence" value="ECO:0007669"/>
    <property type="project" value="UniProtKB-KW"/>
</dbReference>
<evidence type="ECO:0000256" key="1">
    <source>
        <dbReference type="ARBA" id="ARBA00007033"/>
    </source>
</evidence>
<keyword evidence="2" id="KW-0333">Golgi apparatus</keyword>
<comment type="similarity">
    <text evidence="1 2">Belongs to the glycosyltransferase 77 family.</text>
</comment>
<comment type="caution">
    <text evidence="5">The sequence shown here is derived from an EMBL/GenBank/DDBJ whole genome shotgun (WGS) entry which is preliminary data.</text>
</comment>
<dbReference type="GO" id="GO:0071555">
    <property type="term" value="P:cell wall organization"/>
    <property type="evidence" value="ECO:0007669"/>
    <property type="project" value="UniProtKB-KW"/>
</dbReference>
<dbReference type="EMBL" id="JAGGNH010000007">
    <property type="protein sequence ID" value="KAJ0966789.1"/>
    <property type="molecule type" value="Genomic_DNA"/>
</dbReference>
<keyword evidence="2" id="KW-0961">Cell wall biogenesis/degradation</keyword>
<dbReference type="Pfam" id="PF03407">
    <property type="entry name" value="Nucleotid_trans"/>
    <property type="match status" value="1"/>
</dbReference>
<keyword evidence="6" id="KW-1185">Reference proteome</keyword>
<dbReference type="InterPro" id="IPR029044">
    <property type="entry name" value="Nucleotide-diphossugar_trans"/>
</dbReference>
<dbReference type="InterPro" id="IPR044821">
    <property type="entry name" value="At1g28695/At4g15970-like"/>
</dbReference>
<keyword evidence="2" id="KW-0808">Transferase</keyword>
<proteinExistence type="inferred from homology"/>
<name>A0A9D5C5Q0_9LILI</name>
<keyword evidence="2" id="KW-0328">Glycosyltransferase</keyword>
<feature type="transmembrane region" description="Helical" evidence="2">
    <location>
        <begin position="40"/>
        <end position="60"/>
    </location>
</feature>
<reference evidence="5" key="1">
    <citation type="submission" date="2021-03" db="EMBL/GenBank/DDBJ databases">
        <authorList>
            <person name="Li Z."/>
            <person name="Yang C."/>
        </authorList>
    </citation>
    <scope>NUCLEOTIDE SEQUENCE</scope>
    <source>
        <strain evidence="5">Dzin_1.0</strain>
        <tissue evidence="5">Leaf</tissue>
    </source>
</reference>
<dbReference type="OrthoDB" id="540503at2759"/>
<dbReference type="EC" id="2.4.2.-" evidence="2"/>
<dbReference type="SUPFAM" id="SSF53448">
    <property type="entry name" value="Nucleotide-diphospho-sugar transferases"/>
    <property type="match status" value="1"/>
</dbReference>
<evidence type="ECO:0000256" key="2">
    <source>
        <dbReference type="RuleBase" id="RU363055"/>
    </source>
</evidence>
<dbReference type="PANTHER" id="PTHR46038:SF38">
    <property type="entry name" value="GLYCOSYLTRANSFERASE-RELATED"/>
    <property type="match status" value="1"/>
</dbReference>
<feature type="region of interest" description="Disordered" evidence="3">
    <location>
        <begin position="1"/>
        <end position="24"/>
    </location>
</feature>